<gene>
    <name evidence="1" type="primary">gatC</name>
    <name evidence="2" type="ordered locus">Sulku_1172</name>
</gene>
<protein>
    <recommendedName>
        <fullName evidence="1">Aspartyl/glutamyl-tRNA(Asn/Gln) amidotransferase subunit C</fullName>
        <shortName evidence="1">Asp/Glu-ADT subunit C</shortName>
        <ecNumber evidence="1">6.3.5.-</ecNumber>
    </recommendedName>
</protein>
<proteinExistence type="inferred from homology"/>
<dbReference type="RefSeq" id="WP_013460032.1">
    <property type="nucleotide sequence ID" value="NC_014762.1"/>
</dbReference>
<name>E4TWZ4_SULKY</name>
<dbReference type="HAMAP" id="MF_00122">
    <property type="entry name" value="GatC"/>
    <property type="match status" value="1"/>
</dbReference>
<dbReference type="GO" id="GO:0006450">
    <property type="term" value="P:regulation of translational fidelity"/>
    <property type="evidence" value="ECO:0007669"/>
    <property type="project" value="InterPro"/>
</dbReference>
<dbReference type="NCBIfam" id="TIGR00135">
    <property type="entry name" value="gatC"/>
    <property type="match status" value="1"/>
</dbReference>
<dbReference type="eggNOG" id="COG0721">
    <property type="taxonomic scope" value="Bacteria"/>
</dbReference>
<evidence type="ECO:0000313" key="2">
    <source>
        <dbReference type="EMBL" id="ADR33835.1"/>
    </source>
</evidence>
<dbReference type="GO" id="GO:0005524">
    <property type="term" value="F:ATP binding"/>
    <property type="evidence" value="ECO:0007669"/>
    <property type="project" value="UniProtKB-KW"/>
</dbReference>
<comment type="function">
    <text evidence="1">Allows the formation of correctly charged Asn-tRNA(Asn) or Gln-tRNA(Gln) through the transamidation of misacylated Asp-tRNA(Asn) or Glu-tRNA(Gln) in organisms which lack either or both of asparaginyl-tRNA or glutaminyl-tRNA synthetases. The reaction takes place in the presence of glutamine and ATP through an activated phospho-Asp-tRNA(Asn) or phospho-Glu-tRNA(Gln).</text>
</comment>
<dbReference type="EC" id="6.3.5.-" evidence="1"/>
<dbReference type="HOGENOM" id="CLU_105899_2_1_7"/>
<dbReference type="SUPFAM" id="SSF141000">
    <property type="entry name" value="Glu-tRNAGln amidotransferase C subunit"/>
    <property type="match status" value="1"/>
</dbReference>
<reference evidence="2 3" key="1">
    <citation type="journal article" date="2012" name="Stand. Genomic Sci.">
        <title>Complete genome sequence of the sulfur compounds oxidizing chemolithoautotroph Sulfuricurvum kujiense type strain (YK-1(T)).</title>
        <authorList>
            <person name="Han C."/>
            <person name="Kotsyurbenko O."/>
            <person name="Chertkov O."/>
            <person name="Held B."/>
            <person name="Lapidus A."/>
            <person name="Nolan M."/>
            <person name="Lucas S."/>
            <person name="Hammon N."/>
            <person name="Deshpande S."/>
            <person name="Cheng J.F."/>
            <person name="Tapia R."/>
            <person name="Goodwin L.A."/>
            <person name="Pitluck S."/>
            <person name="Liolios K."/>
            <person name="Pagani I."/>
            <person name="Ivanova N."/>
            <person name="Mavromatis K."/>
            <person name="Mikhailova N."/>
            <person name="Pati A."/>
            <person name="Chen A."/>
            <person name="Palaniappan K."/>
            <person name="Land M."/>
            <person name="Hauser L."/>
            <person name="Chang Y.J."/>
            <person name="Jeffries C.D."/>
            <person name="Brambilla E.M."/>
            <person name="Rohde M."/>
            <person name="Spring S."/>
            <person name="Sikorski J."/>
            <person name="Goker M."/>
            <person name="Woyke T."/>
            <person name="Bristow J."/>
            <person name="Eisen J.A."/>
            <person name="Markowitz V."/>
            <person name="Hugenholtz P."/>
            <person name="Kyrpides N.C."/>
            <person name="Klenk H.P."/>
            <person name="Detter J.C."/>
        </authorList>
    </citation>
    <scope>NUCLEOTIDE SEQUENCE [LARGE SCALE GENOMIC DNA]</scope>
    <source>
        <strain evidence="3">ATCC BAA-921 / DSM 16994 / JCM 11577 / YK-1</strain>
    </source>
</reference>
<dbReference type="OrthoDB" id="9813938at2"/>
<comment type="similarity">
    <text evidence="1">Belongs to the GatC family.</text>
</comment>
<dbReference type="GO" id="GO:0050567">
    <property type="term" value="F:glutaminyl-tRNA synthase (glutamine-hydrolyzing) activity"/>
    <property type="evidence" value="ECO:0007669"/>
    <property type="project" value="UniProtKB-UniRule"/>
</dbReference>
<evidence type="ECO:0000256" key="1">
    <source>
        <dbReference type="HAMAP-Rule" id="MF_00122"/>
    </source>
</evidence>
<dbReference type="GO" id="GO:0050566">
    <property type="term" value="F:asparaginyl-tRNA synthase (glutamine-hydrolyzing) activity"/>
    <property type="evidence" value="ECO:0007669"/>
    <property type="project" value="RHEA"/>
</dbReference>
<dbReference type="Gene3D" id="1.10.20.60">
    <property type="entry name" value="Glu-tRNAGln amidotransferase C subunit, N-terminal domain"/>
    <property type="match status" value="1"/>
</dbReference>
<sequence>MKIDETLLQRLEKLSYLQIPQEHREEMIAQLSEIVSFVDNLSELSTEGVDATFAMSEVSTRLREDVGTVDRAVNDDILAHAPHSQEHFFIVPKIIE</sequence>
<keyword evidence="1" id="KW-0648">Protein biosynthesis</keyword>
<comment type="subunit">
    <text evidence="1">Heterotrimer of A, B and C subunits.</text>
</comment>
<keyword evidence="1" id="KW-0547">Nucleotide-binding</keyword>
<organism evidence="2 3">
    <name type="scientific">Sulfuricurvum kujiense (strain ATCC BAA-921 / DSM 16994 / JCM 11577 / YK-1)</name>
    <dbReference type="NCBI Taxonomy" id="709032"/>
    <lineage>
        <taxon>Bacteria</taxon>
        <taxon>Pseudomonadati</taxon>
        <taxon>Campylobacterota</taxon>
        <taxon>Epsilonproteobacteria</taxon>
        <taxon>Campylobacterales</taxon>
        <taxon>Sulfurimonadaceae</taxon>
        <taxon>Sulfuricurvum</taxon>
    </lineage>
</organism>
<accession>E4TWZ4</accession>
<dbReference type="Proteomes" id="UP000008721">
    <property type="component" value="Chromosome"/>
</dbReference>
<comment type="catalytic activity">
    <reaction evidence="1">
        <text>L-glutamyl-tRNA(Gln) + L-glutamine + ATP + H2O = L-glutaminyl-tRNA(Gln) + L-glutamate + ADP + phosphate + H(+)</text>
        <dbReference type="Rhea" id="RHEA:17521"/>
        <dbReference type="Rhea" id="RHEA-COMP:9681"/>
        <dbReference type="Rhea" id="RHEA-COMP:9684"/>
        <dbReference type="ChEBI" id="CHEBI:15377"/>
        <dbReference type="ChEBI" id="CHEBI:15378"/>
        <dbReference type="ChEBI" id="CHEBI:29985"/>
        <dbReference type="ChEBI" id="CHEBI:30616"/>
        <dbReference type="ChEBI" id="CHEBI:43474"/>
        <dbReference type="ChEBI" id="CHEBI:58359"/>
        <dbReference type="ChEBI" id="CHEBI:78520"/>
        <dbReference type="ChEBI" id="CHEBI:78521"/>
        <dbReference type="ChEBI" id="CHEBI:456216"/>
    </reaction>
</comment>
<dbReference type="GO" id="GO:0070681">
    <property type="term" value="P:glutaminyl-tRNAGln biosynthesis via transamidation"/>
    <property type="evidence" value="ECO:0007669"/>
    <property type="project" value="TreeGrafter"/>
</dbReference>
<comment type="catalytic activity">
    <reaction evidence="1">
        <text>L-aspartyl-tRNA(Asn) + L-glutamine + ATP + H2O = L-asparaginyl-tRNA(Asn) + L-glutamate + ADP + phosphate + 2 H(+)</text>
        <dbReference type="Rhea" id="RHEA:14513"/>
        <dbReference type="Rhea" id="RHEA-COMP:9674"/>
        <dbReference type="Rhea" id="RHEA-COMP:9677"/>
        <dbReference type="ChEBI" id="CHEBI:15377"/>
        <dbReference type="ChEBI" id="CHEBI:15378"/>
        <dbReference type="ChEBI" id="CHEBI:29985"/>
        <dbReference type="ChEBI" id="CHEBI:30616"/>
        <dbReference type="ChEBI" id="CHEBI:43474"/>
        <dbReference type="ChEBI" id="CHEBI:58359"/>
        <dbReference type="ChEBI" id="CHEBI:78515"/>
        <dbReference type="ChEBI" id="CHEBI:78516"/>
        <dbReference type="ChEBI" id="CHEBI:456216"/>
    </reaction>
</comment>
<keyword evidence="1" id="KW-0067">ATP-binding</keyword>
<dbReference type="PANTHER" id="PTHR15004:SF0">
    <property type="entry name" value="GLUTAMYL-TRNA(GLN) AMIDOTRANSFERASE SUBUNIT C, MITOCHONDRIAL"/>
    <property type="match status" value="1"/>
</dbReference>
<evidence type="ECO:0000313" key="3">
    <source>
        <dbReference type="Proteomes" id="UP000008721"/>
    </source>
</evidence>
<keyword evidence="1 2" id="KW-0436">Ligase</keyword>
<dbReference type="InterPro" id="IPR036113">
    <property type="entry name" value="Asp/Glu-ADT_sf_sub_c"/>
</dbReference>
<dbReference type="AlphaFoldDB" id="E4TWZ4"/>
<dbReference type="GO" id="GO:0006412">
    <property type="term" value="P:translation"/>
    <property type="evidence" value="ECO:0007669"/>
    <property type="project" value="UniProtKB-UniRule"/>
</dbReference>
<dbReference type="KEGG" id="sku:Sulku_1172"/>
<dbReference type="PANTHER" id="PTHR15004">
    <property type="entry name" value="GLUTAMYL-TRNA(GLN) AMIDOTRANSFERASE SUBUNIT C, MITOCHONDRIAL"/>
    <property type="match status" value="1"/>
</dbReference>
<dbReference type="EMBL" id="CP002355">
    <property type="protein sequence ID" value="ADR33835.1"/>
    <property type="molecule type" value="Genomic_DNA"/>
</dbReference>
<dbReference type="InterPro" id="IPR003837">
    <property type="entry name" value="GatC"/>
</dbReference>
<dbReference type="Pfam" id="PF02686">
    <property type="entry name" value="GatC"/>
    <property type="match status" value="1"/>
</dbReference>
<dbReference type="STRING" id="709032.Sulku_1172"/>
<keyword evidence="3" id="KW-1185">Reference proteome</keyword>